<dbReference type="Proteomes" id="UP000799423">
    <property type="component" value="Unassembled WGS sequence"/>
</dbReference>
<keyword evidence="2" id="KW-1185">Reference proteome</keyword>
<reference evidence="1" key="1">
    <citation type="submission" date="2020-01" db="EMBL/GenBank/DDBJ databases">
        <authorList>
            <consortium name="DOE Joint Genome Institute"/>
            <person name="Haridas S."/>
            <person name="Albert R."/>
            <person name="Binder M."/>
            <person name="Bloem J."/>
            <person name="Labutti K."/>
            <person name="Salamov A."/>
            <person name="Andreopoulos B."/>
            <person name="Baker S.E."/>
            <person name="Barry K."/>
            <person name="Bills G."/>
            <person name="Bluhm B.H."/>
            <person name="Cannon C."/>
            <person name="Castanera R."/>
            <person name="Culley D.E."/>
            <person name="Daum C."/>
            <person name="Ezra D."/>
            <person name="Gonzalez J.B."/>
            <person name="Henrissat B."/>
            <person name="Kuo A."/>
            <person name="Liang C."/>
            <person name="Lipzen A."/>
            <person name="Lutzoni F."/>
            <person name="Magnuson J."/>
            <person name="Mondo S."/>
            <person name="Nolan M."/>
            <person name="Ohm R."/>
            <person name="Pangilinan J."/>
            <person name="Park H.-J."/>
            <person name="Ramirez L."/>
            <person name="Alfaro M."/>
            <person name="Sun H."/>
            <person name="Tritt A."/>
            <person name="Yoshinaga Y."/>
            <person name="Zwiers L.-H."/>
            <person name="Turgeon B.G."/>
            <person name="Goodwin S.B."/>
            <person name="Spatafora J.W."/>
            <person name="Crous P.W."/>
            <person name="Grigoriev I.V."/>
        </authorList>
    </citation>
    <scope>NUCLEOTIDE SEQUENCE</scope>
    <source>
        <strain evidence="1">IPT5</strain>
    </source>
</reference>
<evidence type="ECO:0000313" key="1">
    <source>
        <dbReference type="EMBL" id="KAF2847188.1"/>
    </source>
</evidence>
<proteinExistence type="predicted"/>
<gene>
    <name evidence="1" type="ORF">T440DRAFT_214579</name>
</gene>
<name>A0A6A7AYF3_9PLEO</name>
<dbReference type="EMBL" id="MU006328">
    <property type="protein sequence ID" value="KAF2847188.1"/>
    <property type="molecule type" value="Genomic_DNA"/>
</dbReference>
<dbReference type="AlphaFoldDB" id="A0A6A7AYF3"/>
<organism evidence="1 2">
    <name type="scientific">Plenodomus tracheiphilus IPT5</name>
    <dbReference type="NCBI Taxonomy" id="1408161"/>
    <lineage>
        <taxon>Eukaryota</taxon>
        <taxon>Fungi</taxon>
        <taxon>Dikarya</taxon>
        <taxon>Ascomycota</taxon>
        <taxon>Pezizomycotina</taxon>
        <taxon>Dothideomycetes</taxon>
        <taxon>Pleosporomycetidae</taxon>
        <taxon>Pleosporales</taxon>
        <taxon>Pleosporineae</taxon>
        <taxon>Leptosphaeriaceae</taxon>
        <taxon>Plenodomus</taxon>
    </lineage>
</organism>
<protein>
    <submittedName>
        <fullName evidence="1">Uncharacterized protein</fullName>
    </submittedName>
</protein>
<evidence type="ECO:0000313" key="2">
    <source>
        <dbReference type="Proteomes" id="UP000799423"/>
    </source>
</evidence>
<accession>A0A6A7AYF3</accession>
<sequence length="198" mass="22745">MLEEPEDCVQEKTPLNLYHAGLYIPTQDAGLNSISREPEECLRNSDQTVSTSRTVSSWQTSNTLHNIAAPYVPHTPPNLLYDGDDYISHTMHPQLLIAIPIPRSRPVPRTCTRPHLPPIHTDCDPRALELDQTYTSFRHDHNIRFKLRFSLKQVVQDWRVLCDEDAWPMRIVEHIGGLGRWVKTRFSKRGIKSMGNKG</sequence>